<feature type="compositionally biased region" description="Basic residues" evidence="1">
    <location>
        <begin position="19"/>
        <end position="28"/>
    </location>
</feature>
<proteinExistence type="predicted"/>
<gene>
    <name evidence="2" type="ORF">E2C01_057247</name>
</gene>
<evidence type="ECO:0000313" key="2">
    <source>
        <dbReference type="EMBL" id="MPC63153.1"/>
    </source>
</evidence>
<feature type="compositionally biased region" description="Basic and acidic residues" evidence="1">
    <location>
        <begin position="98"/>
        <end position="114"/>
    </location>
</feature>
<protein>
    <submittedName>
        <fullName evidence="2">Uncharacterized protein</fullName>
    </submittedName>
</protein>
<dbReference type="Proteomes" id="UP000324222">
    <property type="component" value="Unassembled WGS sequence"/>
</dbReference>
<feature type="compositionally biased region" description="Basic and acidic residues" evidence="1">
    <location>
        <begin position="29"/>
        <end position="49"/>
    </location>
</feature>
<accession>A0A5B7GZJ5</accession>
<evidence type="ECO:0000313" key="3">
    <source>
        <dbReference type="Proteomes" id="UP000324222"/>
    </source>
</evidence>
<reference evidence="2" key="1">
    <citation type="submission" date="2019-05" db="EMBL/GenBank/DDBJ databases">
        <title>Another draft genome of Portunus trituberculatus and its Hox gene families provides insights of decapod evolution.</title>
        <authorList>
            <person name="Jeong J.-H."/>
            <person name="Song I."/>
            <person name="Kim S."/>
            <person name="Choi T."/>
            <person name="Kim D."/>
            <person name="Ryu S."/>
            <person name="Kim W."/>
        </authorList>
    </citation>
    <scope>NUCLEOTIDE SEQUENCE [LARGE SCALE GENOMIC DNA]</scope>
    <source>
        <tissue evidence="2">Muscle</tissue>
    </source>
</reference>
<organism evidence="2 3">
    <name type="scientific">Portunus trituberculatus</name>
    <name type="common">Swimming crab</name>
    <name type="synonym">Neptunus trituberculatus</name>
    <dbReference type="NCBI Taxonomy" id="210409"/>
    <lineage>
        <taxon>Eukaryota</taxon>
        <taxon>Metazoa</taxon>
        <taxon>Ecdysozoa</taxon>
        <taxon>Arthropoda</taxon>
        <taxon>Crustacea</taxon>
        <taxon>Multicrustacea</taxon>
        <taxon>Malacostraca</taxon>
        <taxon>Eumalacostraca</taxon>
        <taxon>Eucarida</taxon>
        <taxon>Decapoda</taxon>
        <taxon>Pleocyemata</taxon>
        <taxon>Brachyura</taxon>
        <taxon>Eubrachyura</taxon>
        <taxon>Portunoidea</taxon>
        <taxon>Portunidae</taxon>
        <taxon>Portuninae</taxon>
        <taxon>Portunus</taxon>
    </lineage>
</organism>
<feature type="region of interest" description="Disordered" evidence="1">
    <location>
        <begin position="19"/>
        <end position="158"/>
    </location>
</feature>
<comment type="caution">
    <text evidence="2">The sequence shown here is derived from an EMBL/GenBank/DDBJ whole genome shotgun (WGS) entry which is preliminary data.</text>
</comment>
<feature type="compositionally biased region" description="Basic and acidic residues" evidence="1">
    <location>
        <begin position="145"/>
        <end position="158"/>
    </location>
</feature>
<keyword evidence="3" id="KW-1185">Reference proteome</keyword>
<sequence>MEDCLTGRDMNLAAFRKKPRAQKRHWRVATHEDGAFSENRGRGDSKVVEGETATWEEPGDCPRAGPATSLPEAKEKPLVSYAQSATHESSPEQGGSERMVERHTDPDCPMEKRTHPVARLPDPEEADDRHHCRSRIRRSPPGTNHARDARCSSKDLQRDTCGALASRNCRATA</sequence>
<name>A0A5B7GZJ5_PORTR</name>
<dbReference type="AlphaFoldDB" id="A0A5B7GZJ5"/>
<evidence type="ECO:0000256" key="1">
    <source>
        <dbReference type="SAM" id="MobiDB-lite"/>
    </source>
</evidence>
<dbReference type="EMBL" id="VSRR010020469">
    <property type="protein sequence ID" value="MPC63153.1"/>
    <property type="molecule type" value="Genomic_DNA"/>
</dbReference>
<feature type="compositionally biased region" description="Polar residues" evidence="1">
    <location>
        <begin position="81"/>
        <end position="93"/>
    </location>
</feature>